<protein>
    <submittedName>
        <fullName evidence="2">Uncharacterized protein</fullName>
    </submittedName>
</protein>
<evidence type="ECO:0000256" key="1">
    <source>
        <dbReference type="SAM" id="MobiDB-lite"/>
    </source>
</evidence>
<evidence type="ECO:0000313" key="3">
    <source>
        <dbReference type="Proteomes" id="UP001222027"/>
    </source>
</evidence>
<feature type="compositionally biased region" description="Polar residues" evidence="1">
    <location>
        <begin position="67"/>
        <end position="83"/>
    </location>
</feature>
<accession>A0AAV8RBS4</accession>
<dbReference type="EMBL" id="JAQQAF010000003">
    <property type="protein sequence ID" value="KAJ8500101.1"/>
    <property type="molecule type" value="Genomic_DNA"/>
</dbReference>
<dbReference type="AlphaFoldDB" id="A0AAV8RBS4"/>
<keyword evidence="3" id="KW-1185">Reference proteome</keyword>
<sequence>MAPVSVRPSSVSATGSRQLLGRRLRGQFDAVAEPAEMASLTGSQSSSTVSTTPQDRVNAVPFPPSLPVTSINPEGDFSTTQQHSFTTPNYQCAVRNFIFSR</sequence>
<feature type="region of interest" description="Disordered" evidence="1">
    <location>
        <begin position="36"/>
        <end position="83"/>
    </location>
</feature>
<reference evidence="2 3" key="1">
    <citation type="submission" date="2022-12" db="EMBL/GenBank/DDBJ databases">
        <title>Chromosome-scale assembly of the Ensete ventricosum genome.</title>
        <authorList>
            <person name="Dussert Y."/>
            <person name="Stocks J."/>
            <person name="Wendawek A."/>
            <person name="Woldeyes F."/>
            <person name="Nichols R.A."/>
            <person name="Borrell J.S."/>
        </authorList>
    </citation>
    <scope>NUCLEOTIDE SEQUENCE [LARGE SCALE GENOMIC DNA]</scope>
    <source>
        <strain evidence="3">cv. Maze</strain>
        <tissue evidence="2">Seeds</tissue>
    </source>
</reference>
<name>A0AAV8RBS4_ENSVE</name>
<dbReference type="Proteomes" id="UP001222027">
    <property type="component" value="Unassembled WGS sequence"/>
</dbReference>
<proteinExistence type="predicted"/>
<gene>
    <name evidence="2" type="ORF">OPV22_010653</name>
</gene>
<feature type="compositionally biased region" description="Low complexity" evidence="1">
    <location>
        <begin position="39"/>
        <end position="52"/>
    </location>
</feature>
<organism evidence="2 3">
    <name type="scientific">Ensete ventricosum</name>
    <name type="common">Abyssinian banana</name>
    <name type="synonym">Musa ensete</name>
    <dbReference type="NCBI Taxonomy" id="4639"/>
    <lineage>
        <taxon>Eukaryota</taxon>
        <taxon>Viridiplantae</taxon>
        <taxon>Streptophyta</taxon>
        <taxon>Embryophyta</taxon>
        <taxon>Tracheophyta</taxon>
        <taxon>Spermatophyta</taxon>
        <taxon>Magnoliopsida</taxon>
        <taxon>Liliopsida</taxon>
        <taxon>Zingiberales</taxon>
        <taxon>Musaceae</taxon>
        <taxon>Ensete</taxon>
    </lineage>
</organism>
<comment type="caution">
    <text evidence="2">The sequence shown here is derived from an EMBL/GenBank/DDBJ whole genome shotgun (WGS) entry which is preliminary data.</text>
</comment>
<evidence type="ECO:0000313" key="2">
    <source>
        <dbReference type="EMBL" id="KAJ8500101.1"/>
    </source>
</evidence>